<dbReference type="EMBL" id="CAUJNA010003241">
    <property type="protein sequence ID" value="CAJ1396713.1"/>
    <property type="molecule type" value="Genomic_DNA"/>
</dbReference>
<organism evidence="3 4">
    <name type="scientific">Effrenium voratum</name>
    <dbReference type="NCBI Taxonomy" id="2562239"/>
    <lineage>
        <taxon>Eukaryota</taxon>
        <taxon>Sar</taxon>
        <taxon>Alveolata</taxon>
        <taxon>Dinophyceae</taxon>
        <taxon>Suessiales</taxon>
        <taxon>Symbiodiniaceae</taxon>
        <taxon>Effrenium</taxon>
    </lineage>
</organism>
<evidence type="ECO:0000256" key="1">
    <source>
        <dbReference type="SAM" id="MobiDB-lite"/>
    </source>
</evidence>
<dbReference type="AlphaFoldDB" id="A0AA36NBX4"/>
<keyword evidence="2" id="KW-0812">Transmembrane</keyword>
<feature type="compositionally biased region" description="Basic and acidic residues" evidence="1">
    <location>
        <begin position="236"/>
        <end position="251"/>
    </location>
</feature>
<keyword evidence="2" id="KW-1133">Transmembrane helix</keyword>
<accession>A0AA36NBX4</accession>
<comment type="caution">
    <text evidence="3">The sequence shown here is derived from an EMBL/GenBank/DDBJ whole genome shotgun (WGS) entry which is preliminary data.</text>
</comment>
<feature type="compositionally biased region" description="Basic and acidic residues" evidence="1">
    <location>
        <begin position="149"/>
        <end position="187"/>
    </location>
</feature>
<evidence type="ECO:0000313" key="4">
    <source>
        <dbReference type="Proteomes" id="UP001178507"/>
    </source>
</evidence>
<evidence type="ECO:0000313" key="3">
    <source>
        <dbReference type="EMBL" id="CAJ1396713.1"/>
    </source>
</evidence>
<dbReference type="Proteomes" id="UP001178507">
    <property type="component" value="Unassembled WGS sequence"/>
</dbReference>
<proteinExistence type="predicted"/>
<evidence type="ECO:0000256" key="2">
    <source>
        <dbReference type="SAM" id="Phobius"/>
    </source>
</evidence>
<gene>
    <name evidence="3" type="ORF">EVOR1521_LOCUS20886</name>
</gene>
<keyword evidence="4" id="KW-1185">Reference proteome</keyword>
<feature type="transmembrane region" description="Helical" evidence="2">
    <location>
        <begin position="484"/>
        <end position="504"/>
    </location>
</feature>
<feature type="region of interest" description="Disordered" evidence="1">
    <location>
        <begin position="142"/>
        <end position="251"/>
    </location>
</feature>
<name>A0AA36NBX4_9DINO</name>
<sequence>MSKTYDLYIPGPYESFAQDATEERTESGGNSVGSGTESEGQGGGGSHSEGTQEQSGGGGSGGSAGQDSGYQPGGGKKTASGEVGYESFAKPWVIEYATEEGGRNAFDYEGKEFASGGMQMGGVQDYAEYMEQYAGQWVPDQASALSHQSSHDAHEHDAHEHNARDAHDERDGHDAHNAHEDKSHEADDAKDDDDSHEAHDENGHNHGFPEASAQEAHHEKGSHTPKHVRGSKHGHAHGDALHDGKASKGDEAPAPALLAEEPMKAHPMQPVRFSWDPKAEALASARRSVRELQQAAQDPAYASWTLSKRGKLVPASRAEKLRKAMEDIRLLTRRPLDAQSLQELEDASRAASGAITRLEEAETQQLRLRAQAASKAMRQGAAEWTARVREAAQDPELREQASRAGAELQKSLTAALTTQTQKSMQELLAHAEQRRGLLRGVVEAVDVGPQASSEELKEASLEVGQASQALARPPMAEQLKVVSGSWLLLLVTGSGLLCCAAGFLRRVDGASKQRESKEIALLNLA</sequence>
<feature type="compositionally biased region" description="Gly residues" evidence="1">
    <location>
        <begin position="55"/>
        <end position="64"/>
    </location>
</feature>
<keyword evidence="2" id="KW-0472">Membrane</keyword>
<feature type="region of interest" description="Disordered" evidence="1">
    <location>
        <begin position="1"/>
        <end position="81"/>
    </location>
</feature>
<feature type="compositionally biased region" description="Basic residues" evidence="1">
    <location>
        <begin position="223"/>
        <end position="235"/>
    </location>
</feature>
<protein>
    <submittedName>
        <fullName evidence="3">Uncharacterized protein</fullName>
    </submittedName>
</protein>
<reference evidence="3" key="1">
    <citation type="submission" date="2023-08" db="EMBL/GenBank/DDBJ databases">
        <authorList>
            <person name="Chen Y."/>
            <person name="Shah S."/>
            <person name="Dougan E. K."/>
            <person name="Thang M."/>
            <person name="Chan C."/>
        </authorList>
    </citation>
    <scope>NUCLEOTIDE SEQUENCE</scope>
</reference>